<evidence type="ECO:0000313" key="1">
    <source>
        <dbReference type="EMBL" id="KKL13185.1"/>
    </source>
</evidence>
<organism evidence="1">
    <name type="scientific">marine sediment metagenome</name>
    <dbReference type="NCBI Taxonomy" id="412755"/>
    <lineage>
        <taxon>unclassified sequences</taxon>
        <taxon>metagenomes</taxon>
        <taxon>ecological metagenomes</taxon>
    </lineage>
</organism>
<dbReference type="AlphaFoldDB" id="A0A0F9AUS5"/>
<reference evidence="1" key="1">
    <citation type="journal article" date="2015" name="Nature">
        <title>Complex archaea that bridge the gap between prokaryotes and eukaryotes.</title>
        <authorList>
            <person name="Spang A."/>
            <person name="Saw J.H."/>
            <person name="Jorgensen S.L."/>
            <person name="Zaremba-Niedzwiedzka K."/>
            <person name="Martijn J."/>
            <person name="Lind A.E."/>
            <person name="van Eijk R."/>
            <person name="Schleper C."/>
            <person name="Guy L."/>
            <person name="Ettema T.J."/>
        </authorList>
    </citation>
    <scope>NUCLEOTIDE SEQUENCE</scope>
</reference>
<dbReference type="EMBL" id="LAZR01040961">
    <property type="protein sequence ID" value="KKL13185.1"/>
    <property type="molecule type" value="Genomic_DNA"/>
</dbReference>
<sequence>MLNHEQAVKLTEKAVKWYMNNVNPDDMPIYKHSANNPKYSDEIWAQLMVDAISAFNQGLEGYIEPEHNRVAQNFNNKLYEDAVDLVGSEAFETIATIIASTTKV</sequence>
<name>A0A0F9AUS5_9ZZZZ</name>
<protein>
    <submittedName>
        <fullName evidence="1">Uncharacterized protein</fullName>
    </submittedName>
</protein>
<accession>A0A0F9AUS5</accession>
<proteinExistence type="predicted"/>
<comment type="caution">
    <text evidence="1">The sequence shown here is derived from an EMBL/GenBank/DDBJ whole genome shotgun (WGS) entry which is preliminary data.</text>
</comment>
<gene>
    <name evidence="1" type="ORF">LCGC14_2528270</name>
</gene>